<evidence type="ECO:0000313" key="6">
    <source>
        <dbReference type="Proteomes" id="UP000002747"/>
    </source>
</evidence>
<name>C7BTF0_PHOAA</name>
<dbReference type="Pfam" id="PF13036">
    <property type="entry name" value="LpoB"/>
    <property type="match status" value="1"/>
</dbReference>
<dbReference type="KEGG" id="pay:PAU_01713"/>
<dbReference type="PROSITE" id="PS51257">
    <property type="entry name" value="PROKAR_LIPOPROTEIN"/>
    <property type="match status" value="1"/>
</dbReference>
<dbReference type="EMBL" id="FM162591">
    <property type="protein sequence ID" value="CAQ83805.1"/>
    <property type="molecule type" value="Genomic_DNA"/>
</dbReference>
<keyword evidence="1 4" id="KW-0732">Signal</keyword>
<evidence type="ECO:0000256" key="2">
    <source>
        <dbReference type="NCBIfam" id="TIGR02722"/>
    </source>
</evidence>
<keyword evidence="1" id="KW-0573">Peptidoglycan synthesis</keyword>
<reference evidence="5 6" key="1">
    <citation type="journal article" date="2009" name="BMC Genomics">
        <title>Comparative genomics of the emerging human pathogen Photorhabdus asymbiotica with the insect pathogen Photorhabdus luminescens.</title>
        <authorList>
            <person name="Wilkinson P."/>
            <person name="Waterfield N.R."/>
            <person name="Crossman L."/>
            <person name="Corton C."/>
            <person name="Sanchez-Contreras M."/>
            <person name="Vlisidou I."/>
            <person name="Barron A."/>
            <person name="Bignell A."/>
            <person name="Clark L."/>
            <person name="Ormond D."/>
            <person name="Mayho M."/>
            <person name="Bason N."/>
            <person name="Smith F."/>
            <person name="Simmonds M."/>
            <person name="Churcher C."/>
            <person name="Harris D."/>
            <person name="Thompson N.R."/>
            <person name="Quail M."/>
            <person name="Parkhill J."/>
            <person name="ffrench-Constant R.H."/>
        </authorList>
    </citation>
    <scope>NUCLEOTIDE SEQUENCE [LARGE SCALE GENOMIC DNA]</scope>
    <source>
        <strain evidence="6">ATCC 43949 / 3105-77</strain>
    </source>
</reference>
<dbReference type="PANTHER" id="PTHR40593:SF1">
    <property type="entry name" value="PENICILLIN-BINDING PROTEIN ACTIVATOR LPOB"/>
    <property type="match status" value="1"/>
</dbReference>
<keyword evidence="1" id="KW-0133">Cell shape</keyword>
<comment type="subcellular location">
    <subcellularLocation>
        <location evidence="1">Cell outer membrane</location>
        <topology evidence="1">Lipid-anchor</topology>
        <orientation evidence="1">Periplasmic side</orientation>
    </subcellularLocation>
</comment>
<keyword evidence="1" id="KW-0998">Cell outer membrane</keyword>
<gene>
    <name evidence="5" type="primary">ycfM</name>
    <name evidence="1" type="synonym">lpoB</name>
    <name evidence="5" type="ordered locus">PAU_01713</name>
</gene>
<comment type="function">
    <text evidence="1">Regulator of peptidoglycan synthesis that is essential for the function of penicillin-binding protein 1B (PBP1b).</text>
</comment>
<organism evidence="5 6">
    <name type="scientific">Photorhabdus asymbiotica subsp. asymbiotica (strain ATCC 43949 / 3105-77)</name>
    <name type="common">Xenorhabdus luminescens (strain 2)</name>
    <dbReference type="NCBI Taxonomy" id="553480"/>
    <lineage>
        <taxon>Bacteria</taxon>
        <taxon>Pseudomonadati</taxon>
        <taxon>Pseudomonadota</taxon>
        <taxon>Gammaproteobacteria</taxon>
        <taxon>Enterobacterales</taxon>
        <taxon>Morganellaceae</taxon>
        <taxon>Photorhabdus</taxon>
    </lineage>
</organism>
<feature type="chain" id="PRO_5008758949" description="Penicillin-binding protein activator LpoB" evidence="4">
    <location>
        <begin position="26"/>
        <end position="190"/>
    </location>
</feature>
<keyword evidence="1" id="KW-0472">Membrane</keyword>
<evidence type="ECO:0000256" key="1">
    <source>
        <dbReference type="HAMAP-Rule" id="MF_01889"/>
    </source>
</evidence>
<dbReference type="PANTHER" id="PTHR40593">
    <property type="entry name" value="PENICILLIN-BINDING PROTEIN ACTIVATOR LPOB"/>
    <property type="match status" value="1"/>
</dbReference>
<evidence type="ECO:0000313" key="5">
    <source>
        <dbReference type="EMBL" id="CAQ83805.1"/>
    </source>
</evidence>
<dbReference type="Proteomes" id="UP000002747">
    <property type="component" value="Chromosome"/>
</dbReference>
<feature type="compositionally biased region" description="Pro residues" evidence="3">
    <location>
        <begin position="21"/>
        <end position="36"/>
    </location>
</feature>
<feature type="region of interest" description="Disordered" evidence="3">
    <location>
        <begin position="21"/>
        <end position="51"/>
    </location>
</feature>
<feature type="signal peptide" evidence="4">
    <location>
        <begin position="1"/>
        <end position="25"/>
    </location>
</feature>
<evidence type="ECO:0000256" key="3">
    <source>
        <dbReference type="SAM" id="MobiDB-lite"/>
    </source>
</evidence>
<dbReference type="GO" id="GO:0030234">
    <property type="term" value="F:enzyme regulator activity"/>
    <property type="evidence" value="ECO:0007669"/>
    <property type="project" value="UniProtKB-UniRule"/>
</dbReference>
<dbReference type="GO" id="GO:0008360">
    <property type="term" value="P:regulation of cell shape"/>
    <property type="evidence" value="ECO:0007669"/>
    <property type="project" value="UniProtKB-KW"/>
</dbReference>
<protein>
    <recommendedName>
        <fullName evidence="1 2">Penicillin-binding protein activator LpoB</fullName>
        <shortName evidence="1">PBP activator LpoB</shortName>
    </recommendedName>
</protein>
<comment type="subunit">
    <text evidence="1">Interacts with PBP1b.</text>
</comment>
<dbReference type="Gene3D" id="3.40.50.10610">
    <property type="entry name" value="ABC-type transport auxiliary lipoprotein component"/>
    <property type="match status" value="1"/>
</dbReference>
<proteinExistence type="inferred from homology"/>
<dbReference type="InterPro" id="IPR014094">
    <property type="entry name" value="LpoB"/>
</dbReference>
<dbReference type="GO" id="GO:0031241">
    <property type="term" value="C:periplasmic side of cell outer membrane"/>
    <property type="evidence" value="ECO:0007669"/>
    <property type="project" value="UniProtKB-UniRule"/>
</dbReference>
<accession>C7BTF0</accession>
<dbReference type="eggNOG" id="COG3417">
    <property type="taxonomic scope" value="Bacteria"/>
</dbReference>
<feature type="compositionally biased region" description="Basic and acidic residues" evidence="3">
    <location>
        <begin position="37"/>
        <end position="51"/>
    </location>
</feature>
<dbReference type="NCBIfam" id="TIGR02722">
    <property type="entry name" value="lp"/>
    <property type="match status" value="1"/>
</dbReference>
<keyword evidence="1" id="KW-0564">Palmitate</keyword>
<dbReference type="AlphaFoldDB" id="C7BTF0"/>
<dbReference type="GO" id="GO:0009252">
    <property type="term" value="P:peptidoglycan biosynthetic process"/>
    <property type="evidence" value="ECO:0007669"/>
    <property type="project" value="UniProtKB-UniRule"/>
</dbReference>
<evidence type="ECO:0000256" key="4">
    <source>
        <dbReference type="SAM" id="SignalP"/>
    </source>
</evidence>
<comment type="similarity">
    <text evidence="1">Belongs to the LpoB family.</text>
</comment>
<dbReference type="HAMAP" id="MF_01889">
    <property type="entry name" value="LpoB"/>
    <property type="match status" value="1"/>
</dbReference>
<sequence>MMKRIIFVALSVMLLAGCPSLPPQQPEPPTPVVPVPPHEKPISPPDKVPEPPKMRITDWEGTMQPLVEQMVKTDGLGSGKLLLIDTVKNNTNGVLQTTQATEALRQAVSSKNVFELVSQNQVQSARQSLGLSEEDSLGLRSKAIGLARYLNVDYVLYSIVSGNSDKRDIVMQLMLVQTGEILWSGVDDVK</sequence>
<keyword evidence="1 5" id="KW-0449">Lipoprotein</keyword>
<dbReference type="STRING" id="291112.PAU_01713"/>